<name>E9T7D3_RHOHA</name>
<dbReference type="EMBL" id="ADNW02000031">
    <property type="protein sequence ID" value="EGD21633.1"/>
    <property type="molecule type" value="Genomic_DNA"/>
</dbReference>
<keyword evidence="2" id="KW-1185">Reference proteome</keyword>
<dbReference type="HOGENOM" id="CLU_3103210_0_0_11"/>
<comment type="caution">
    <text evidence="1">The sequence shown here is derived from an EMBL/GenBank/DDBJ whole genome shotgun (WGS) entry which is preliminary data.</text>
</comment>
<accession>E9T7D3</accession>
<proteinExistence type="predicted"/>
<dbReference type="AlphaFoldDB" id="E9T7D3"/>
<evidence type="ECO:0000313" key="1">
    <source>
        <dbReference type="EMBL" id="EGD21633.1"/>
    </source>
</evidence>
<evidence type="ECO:0000313" key="2">
    <source>
        <dbReference type="Proteomes" id="UP000004245"/>
    </source>
</evidence>
<gene>
    <name evidence="1" type="ORF">HMPREF0724_14689</name>
</gene>
<sequence length="51" mass="6151">MIDNRRVLPQHDFAIPDRFERNPLWPNSARHLHRFETKLPTLTGSLRRRTS</sequence>
<organism evidence="1 2">
    <name type="scientific">Prescottella equi ATCC 33707</name>
    <dbReference type="NCBI Taxonomy" id="525370"/>
    <lineage>
        <taxon>Bacteria</taxon>
        <taxon>Bacillati</taxon>
        <taxon>Actinomycetota</taxon>
        <taxon>Actinomycetes</taxon>
        <taxon>Mycobacteriales</taxon>
        <taxon>Nocardiaceae</taxon>
        <taxon>Prescottella</taxon>
    </lineage>
</organism>
<protein>
    <submittedName>
        <fullName evidence="1">Uncharacterized protein</fullName>
    </submittedName>
</protein>
<reference evidence="1" key="1">
    <citation type="submission" date="2011-01" db="EMBL/GenBank/DDBJ databases">
        <authorList>
            <person name="Muzny D."/>
            <person name="Qin X."/>
            <person name="Buhay C."/>
            <person name="Dugan-Rocha S."/>
            <person name="Ding Y."/>
            <person name="Chen G."/>
            <person name="Hawes A."/>
            <person name="Holder M."/>
            <person name="Jhangiani S."/>
            <person name="Johnson A."/>
            <person name="Khan Z."/>
            <person name="Li Z."/>
            <person name="Liu W."/>
            <person name="Liu X."/>
            <person name="Perez L."/>
            <person name="Shen H."/>
            <person name="Wang Q."/>
            <person name="Watt J."/>
            <person name="Xi L."/>
            <person name="Xin Y."/>
            <person name="Zhou J."/>
            <person name="Deng J."/>
            <person name="Jiang H."/>
            <person name="Liu Y."/>
            <person name="Qu J."/>
            <person name="Song X.-Z."/>
            <person name="Zhang L."/>
            <person name="Villasana D."/>
            <person name="Johnson A."/>
            <person name="Liu J."/>
            <person name="Liyanage D."/>
            <person name="Lorensuhewa L."/>
            <person name="Robinson T."/>
            <person name="Song A."/>
            <person name="Song B.-B."/>
            <person name="Dinh H."/>
            <person name="Thornton R."/>
            <person name="Coyle M."/>
            <person name="Francisco L."/>
            <person name="Jackson L."/>
            <person name="Javaid M."/>
            <person name="Korchina V."/>
            <person name="Kovar C."/>
            <person name="Mata R."/>
            <person name="Mathew T."/>
            <person name="Ngo R."/>
            <person name="Nguyen L."/>
            <person name="Nguyen N."/>
            <person name="Okwuonu G."/>
            <person name="Ongeri F."/>
            <person name="Pham C."/>
            <person name="Simmons D."/>
            <person name="Wilczek-Boney K."/>
            <person name="Hale W."/>
            <person name="Jakkamsetti A."/>
            <person name="Pham P."/>
            <person name="Ruth R."/>
            <person name="San Lucas F."/>
            <person name="Warren J."/>
            <person name="Zhang J."/>
            <person name="Zhao Z."/>
            <person name="Zhou C."/>
            <person name="Zhu D."/>
            <person name="Lee S."/>
            <person name="Bess C."/>
            <person name="Blankenburg K."/>
            <person name="Forbes L."/>
            <person name="Fu Q."/>
            <person name="Gubbala S."/>
            <person name="Hirani K."/>
            <person name="Jayaseelan J.C."/>
            <person name="Lara F."/>
            <person name="Munidasa M."/>
            <person name="Palculict T."/>
            <person name="Patil S."/>
            <person name="Pu L.-L."/>
            <person name="Saada N."/>
            <person name="Tang L."/>
            <person name="Weissenberger G."/>
            <person name="Zhu Y."/>
            <person name="Hemphill L."/>
            <person name="Shang Y."/>
            <person name="Youmans B."/>
            <person name="Ayvaz T."/>
            <person name="Ross M."/>
            <person name="Santibanez J."/>
            <person name="Aqrawi P."/>
            <person name="Gross S."/>
            <person name="Joshi V."/>
            <person name="Fowler G."/>
            <person name="Nazareth L."/>
            <person name="Reid J."/>
            <person name="Worley K."/>
            <person name="Petrosino J."/>
            <person name="Highlander S."/>
            <person name="Gibbs R."/>
        </authorList>
    </citation>
    <scope>NUCLEOTIDE SEQUENCE [LARGE SCALE GENOMIC DNA]</scope>
    <source>
        <strain evidence="1">ATCC 33707</strain>
    </source>
</reference>
<dbReference type="Proteomes" id="UP000004245">
    <property type="component" value="Unassembled WGS sequence"/>
</dbReference>